<sequence>MPIIPTSQVQAGDRLGSDVQTALGSILLQKGRALSERDLEILQAYLIASVEVSRSGLDENEMDLPADELAANASDIKQTPLQQQFVHMELLLKRVFSMVQSGLKIPVLDVRNGLSALLSRIDEYNILTFYLPPSEGKTDVLIRNSVLCAMTSYTLAKWNKFPEKDLFPIAMAGLLHDIGNTKVDSAVLHKPSRLTNDEMLEMRQHTLHGFRLLENVTSLNQGIWLSALQHHERIDGSGYPMKLKGDKIHPYAKIVAIADMYHAMTSNRHYRKAESPYLVLEELHAGSFGKLDPVYVQTFIERTTQFHNGLFVRLNDGRLGEIVFSDRNHPTRPMVSIHGQIVNLAQDRKLFICEVFTSN</sequence>
<dbReference type="CDD" id="cd00077">
    <property type="entry name" value="HDc"/>
    <property type="match status" value="1"/>
</dbReference>
<evidence type="ECO:0000313" key="2">
    <source>
        <dbReference type="EMBL" id="RIE01423.1"/>
    </source>
</evidence>
<evidence type="ECO:0000313" key="4">
    <source>
        <dbReference type="Proteomes" id="UP000266340"/>
    </source>
</evidence>
<accession>A0A398CFC3</accession>
<dbReference type="PANTHER" id="PTHR43155">
    <property type="entry name" value="CYCLIC DI-GMP PHOSPHODIESTERASE PA4108-RELATED"/>
    <property type="match status" value="1"/>
</dbReference>
<dbReference type="EMBL" id="QXJM01000040">
    <property type="protein sequence ID" value="RIE01423.1"/>
    <property type="molecule type" value="Genomic_DNA"/>
</dbReference>
<organism evidence="2 4">
    <name type="scientific">Cohnella faecalis</name>
    <dbReference type="NCBI Taxonomy" id="2315694"/>
    <lineage>
        <taxon>Bacteria</taxon>
        <taxon>Bacillati</taxon>
        <taxon>Bacillota</taxon>
        <taxon>Bacilli</taxon>
        <taxon>Bacillales</taxon>
        <taxon>Paenibacillaceae</taxon>
        <taxon>Cohnella</taxon>
    </lineage>
</organism>
<proteinExistence type="predicted"/>
<keyword evidence="4" id="KW-1185">Reference proteome</keyword>
<dbReference type="OrthoDB" id="9759601at2"/>
<dbReference type="Proteomes" id="UP000266340">
    <property type="component" value="Unassembled WGS sequence"/>
</dbReference>
<evidence type="ECO:0000259" key="1">
    <source>
        <dbReference type="PROSITE" id="PS51832"/>
    </source>
</evidence>
<dbReference type="SMART" id="SM00471">
    <property type="entry name" value="HDc"/>
    <property type="match status" value="1"/>
</dbReference>
<gene>
    <name evidence="3" type="ORF">D3H35_11140</name>
    <name evidence="2" type="ORF">D3H35_23955</name>
</gene>
<dbReference type="InterPro" id="IPR037522">
    <property type="entry name" value="HD_GYP_dom"/>
</dbReference>
<dbReference type="EMBL" id="QXJM01000036">
    <property type="protein sequence ID" value="RIE03581.1"/>
    <property type="molecule type" value="Genomic_DNA"/>
</dbReference>
<dbReference type="RefSeq" id="WP_119149318.1">
    <property type="nucleotide sequence ID" value="NZ_JBHSOV010000040.1"/>
</dbReference>
<evidence type="ECO:0000313" key="3">
    <source>
        <dbReference type="EMBL" id="RIE03581.1"/>
    </source>
</evidence>
<reference evidence="2 4" key="1">
    <citation type="submission" date="2018-09" db="EMBL/GenBank/DDBJ databases">
        <title>Cohnella cavernae sp. nov., isolated from a karst cave.</title>
        <authorList>
            <person name="Zhu H."/>
        </authorList>
    </citation>
    <scope>NUCLEOTIDE SEQUENCE [LARGE SCALE GENOMIC DNA]</scope>
    <source>
        <strain evidence="2 4">K2E09-144</strain>
    </source>
</reference>
<dbReference type="InterPro" id="IPR003607">
    <property type="entry name" value="HD/PDEase_dom"/>
</dbReference>
<dbReference type="PROSITE" id="PS51832">
    <property type="entry name" value="HD_GYP"/>
    <property type="match status" value="1"/>
</dbReference>
<feature type="domain" description="HD-GYP" evidence="1">
    <location>
        <begin position="119"/>
        <end position="315"/>
    </location>
</feature>
<protein>
    <submittedName>
        <fullName evidence="2">HD-GYP domain-containing protein</fullName>
    </submittedName>
</protein>
<dbReference type="Gene3D" id="1.10.3210.10">
    <property type="entry name" value="Hypothetical protein af1432"/>
    <property type="match status" value="1"/>
</dbReference>
<dbReference type="Pfam" id="PF13487">
    <property type="entry name" value="HD_5"/>
    <property type="match status" value="1"/>
</dbReference>
<dbReference type="SUPFAM" id="SSF109604">
    <property type="entry name" value="HD-domain/PDEase-like"/>
    <property type="match status" value="1"/>
</dbReference>
<comment type="caution">
    <text evidence="2">The sequence shown here is derived from an EMBL/GenBank/DDBJ whole genome shotgun (WGS) entry which is preliminary data.</text>
</comment>
<dbReference type="PANTHER" id="PTHR43155:SF2">
    <property type="entry name" value="CYCLIC DI-GMP PHOSPHODIESTERASE PA4108"/>
    <property type="match status" value="1"/>
</dbReference>
<dbReference type="AlphaFoldDB" id="A0A398CFC3"/>
<name>A0A398CFC3_9BACL</name>